<dbReference type="PROSITE" id="PS51257">
    <property type="entry name" value="PROKAR_LIPOPROTEIN"/>
    <property type="match status" value="1"/>
</dbReference>
<feature type="domain" description="Solute-binding protein family 5" evidence="4">
    <location>
        <begin position="71"/>
        <end position="438"/>
    </location>
</feature>
<gene>
    <name evidence="5" type="ORF">CARN1_2608</name>
</gene>
<dbReference type="GO" id="GO:1904680">
    <property type="term" value="F:peptide transmembrane transporter activity"/>
    <property type="evidence" value="ECO:0007669"/>
    <property type="project" value="TreeGrafter"/>
</dbReference>
<protein>
    <submittedName>
        <fullName evidence="5">Putative Extracellular solute-binding protein, family 5</fullName>
    </submittedName>
</protein>
<evidence type="ECO:0000256" key="3">
    <source>
        <dbReference type="ARBA" id="ARBA00022729"/>
    </source>
</evidence>
<dbReference type="GO" id="GO:0042597">
    <property type="term" value="C:periplasmic space"/>
    <property type="evidence" value="ECO:0007669"/>
    <property type="project" value="UniProtKB-ARBA"/>
</dbReference>
<reference evidence="5" key="1">
    <citation type="submission" date="2009-10" db="EMBL/GenBank/DDBJ databases">
        <title>Diversity of trophic interactions inside an arsenic-rich microbial ecosystem.</title>
        <authorList>
            <person name="Bertin P.N."/>
            <person name="Heinrich-Salmeron A."/>
            <person name="Pelletier E."/>
            <person name="Goulhen-Chollet F."/>
            <person name="Arsene-Ploetze F."/>
            <person name="Gallien S."/>
            <person name="Calteau A."/>
            <person name="Vallenet D."/>
            <person name="Casiot C."/>
            <person name="Chane-Woon-Ming B."/>
            <person name="Giloteaux L."/>
            <person name="Barakat M."/>
            <person name="Bonnefoy V."/>
            <person name="Bruneel O."/>
            <person name="Chandler M."/>
            <person name="Cleiss J."/>
            <person name="Duran R."/>
            <person name="Elbaz-Poulichet F."/>
            <person name="Fonknechten N."/>
            <person name="Lauga B."/>
            <person name="Mornico D."/>
            <person name="Ortet P."/>
            <person name="Schaeffer C."/>
            <person name="Siguier P."/>
            <person name="Alexander Thil Smith A."/>
            <person name="Van Dorsselaer A."/>
            <person name="Weissenbach J."/>
            <person name="Medigue C."/>
            <person name="Le Paslier D."/>
        </authorList>
    </citation>
    <scope>NUCLEOTIDE SEQUENCE</scope>
</reference>
<evidence type="ECO:0000259" key="4">
    <source>
        <dbReference type="Pfam" id="PF00496"/>
    </source>
</evidence>
<dbReference type="InterPro" id="IPR039424">
    <property type="entry name" value="SBP_5"/>
</dbReference>
<dbReference type="PANTHER" id="PTHR30290:SF9">
    <property type="entry name" value="OLIGOPEPTIDE-BINDING PROTEIN APPA"/>
    <property type="match status" value="1"/>
</dbReference>
<dbReference type="GO" id="GO:0015833">
    <property type="term" value="P:peptide transport"/>
    <property type="evidence" value="ECO:0007669"/>
    <property type="project" value="TreeGrafter"/>
</dbReference>
<accession>E6PGF0</accession>
<dbReference type="AlphaFoldDB" id="E6PGF0"/>
<dbReference type="InterPro" id="IPR000914">
    <property type="entry name" value="SBP_5_dom"/>
</dbReference>
<sequence length="537" mass="59644">MKRIVVALFIAALAFGFAGCAANVPPPNTLRLGEPDEPDNLDPLFGHAAAADLADGMLFSYLLRYDARGNYIPDLATQVPTLRNGGISRDGKVITIHLRRGVRWADGAPLDARDWMFTYHAVFNPRNDVKTRYGWDDIASASAPTRHTIIIRLKHPMAAFLGVLAIGGSGYPPLPAHLLAKLPSLNRASFNNAPLSSGPYILEDWHHGASLTFAANPRYFRGEPKLAHVRWVVIPNSNSMLNALRTHEIDIDPSVGETQIPDLASISGIHVVHTLLANWRHLGFNCSRPILRDVRVRLAIAEGIDWKRLRDTIYHGVDLPAVSDIFPESWAAPKIAPYPYDPAHAAALLRAAGWRRSADGIRTRDGERLTLTIISGSNLLSNERAEVVMQAMLRRLGIDLRIRNFPPSFLFAQTGPIYSGHYDMEWSIETNGPDPDNSGSWNSAFIPPNGANTNWLRDPIVDATSQAAASTFDTALRKQLYQREEERIHQLVPMVFVYWERSTTAIDNRVRGYIPASFIGDSWNAWQWEVVPSASHS</sequence>
<keyword evidence="2" id="KW-0813">Transport</keyword>
<comment type="caution">
    <text evidence="5">The sequence shown here is derived from an EMBL/GenBank/DDBJ whole genome shotgun (WGS) entry which is preliminary data.</text>
</comment>
<evidence type="ECO:0000256" key="1">
    <source>
        <dbReference type="ARBA" id="ARBA00005695"/>
    </source>
</evidence>
<proteinExistence type="inferred from homology"/>
<evidence type="ECO:0000313" key="5">
    <source>
        <dbReference type="EMBL" id="CBH75538.1"/>
    </source>
</evidence>
<dbReference type="InterPro" id="IPR030678">
    <property type="entry name" value="Peptide/Ni-bd"/>
</dbReference>
<name>E6PGF0_9ZZZZ</name>
<dbReference type="Gene3D" id="3.90.76.10">
    <property type="entry name" value="Dipeptide-binding Protein, Domain 1"/>
    <property type="match status" value="1"/>
</dbReference>
<dbReference type="EMBL" id="CABL01000011">
    <property type="protein sequence ID" value="CBH75538.1"/>
    <property type="molecule type" value="Genomic_DNA"/>
</dbReference>
<dbReference type="Pfam" id="PF00496">
    <property type="entry name" value="SBP_bac_5"/>
    <property type="match status" value="1"/>
</dbReference>
<dbReference type="PANTHER" id="PTHR30290">
    <property type="entry name" value="PERIPLASMIC BINDING COMPONENT OF ABC TRANSPORTER"/>
    <property type="match status" value="1"/>
</dbReference>
<dbReference type="SUPFAM" id="SSF53850">
    <property type="entry name" value="Periplasmic binding protein-like II"/>
    <property type="match status" value="1"/>
</dbReference>
<dbReference type="Gene3D" id="3.40.190.10">
    <property type="entry name" value="Periplasmic binding protein-like II"/>
    <property type="match status" value="1"/>
</dbReference>
<keyword evidence="3" id="KW-0732">Signal</keyword>
<organism evidence="5">
    <name type="scientific">mine drainage metagenome</name>
    <dbReference type="NCBI Taxonomy" id="410659"/>
    <lineage>
        <taxon>unclassified sequences</taxon>
        <taxon>metagenomes</taxon>
        <taxon>ecological metagenomes</taxon>
    </lineage>
</organism>
<comment type="similarity">
    <text evidence="1">Belongs to the bacterial solute-binding protein 5 family.</text>
</comment>
<evidence type="ECO:0000256" key="2">
    <source>
        <dbReference type="ARBA" id="ARBA00022448"/>
    </source>
</evidence>
<dbReference type="PIRSF" id="PIRSF002741">
    <property type="entry name" value="MppA"/>
    <property type="match status" value="1"/>
</dbReference>
<dbReference type="GO" id="GO:0043190">
    <property type="term" value="C:ATP-binding cassette (ABC) transporter complex"/>
    <property type="evidence" value="ECO:0007669"/>
    <property type="project" value="InterPro"/>
</dbReference>
<dbReference type="Gene3D" id="3.10.105.10">
    <property type="entry name" value="Dipeptide-binding Protein, Domain 3"/>
    <property type="match status" value="1"/>
</dbReference>
<dbReference type="CDD" id="cd08513">
    <property type="entry name" value="PBP2_thermophilic_Hb8_like"/>
    <property type="match status" value="1"/>
</dbReference>